<keyword evidence="1" id="KW-0226">DNA condensation</keyword>
<dbReference type="SMART" id="SM00411">
    <property type="entry name" value="BHL"/>
    <property type="match status" value="1"/>
</dbReference>
<dbReference type="PANTHER" id="PTHR33175">
    <property type="entry name" value="DNA-BINDING PROTEIN HU"/>
    <property type="match status" value="1"/>
</dbReference>
<dbReference type="EMBL" id="JACHMN010000002">
    <property type="protein sequence ID" value="MBB5869124.1"/>
    <property type="molecule type" value="Genomic_DNA"/>
</dbReference>
<dbReference type="AlphaFoldDB" id="A0A841BLF9"/>
<dbReference type="GO" id="GO:0030261">
    <property type="term" value="P:chromosome condensation"/>
    <property type="evidence" value="ECO:0007669"/>
    <property type="project" value="UniProtKB-KW"/>
</dbReference>
<organism evidence="4 5">
    <name type="scientific">Allocatelliglobosispora scoriae</name>
    <dbReference type="NCBI Taxonomy" id="643052"/>
    <lineage>
        <taxon>Bacteria</taxon>
        <taxon>Bacillati</taxon>
        <taxon>Actinomycetota</taxon>
        <taxon>Actinomycetes</taxon>
        <taxon>Micromonosporales</taxon>
        <taxon>Micromonosporaceae</taxon>
        <taxon>Allocatelliglobosispora</taxon>
    </lineage>
</organism>
<comment type="similarity">
    <text evidence="3">Belongs to the bacterial histone-like protein family.</text>
</comment>
<dbReference type="InterPro" id="IPR000119">
    <property type="entry name" value="Hist_DNA-bd"/>
</dbReference>
<dbReference type="GO" id="GO:0030527">
    <property type="term" value="F:structural constituent of chromatin"/>
    <property type="evidence" value="ECO:0007669"/>
    <property type="project" value="InterPro"/>
</dbReference>
<dbReference type="Proteomes" id="UP000587527">
    <property type="component" value="Unassembled WGS sequence"/>
</dbReference>
<keyword evidence="2 4" id="KW-0238">DNA-binding</keyword>
<evidence type="ECO:0000313" key="5">
    <source>
        <dbReference type="Proteomes" id="UP000587527"/>
    </source>
</evidence>
<accession>A0A841BLF9</accession>
<keyword evidence="5" id="KW-1185">Reference proteome</keyword>
<dbReference type="Gene3D" id="4.10.520.10">
    <property type="entry name" value="IHF-like DNA-binding proteins"/>
    <property type="match status" value="1"/>
</dbReference>
<proteinExistence type="inferred from homology"/>
<reference evidence="4 5" key="1">
    <citation type="submission" date="2020-08" db="EMBL/GenBank/DDBJ databases">
        <title>Sequencing the genomes of 1000 actinobacteria strains.</title>
        <authorList>
            <person name="Klenk H.-P."/>
        </authorList>
    </citation>
    <scope>NUCLEOTIDE SEQUENCE [LARGE SCALE GENOMIC DNA]</scope>
    <source>
        <strain evidence="4 5">DSM 45362</strain>
    </source>
</reference>
<protein>
    <submittedName>
        <fullName evidence="4">Nucleoid DNA-binding protein</fullName>
    </submittedName>
</protein>
<dbReference type="GO" id="GO:0005829">
    <property type="term" value="C:cytosol"/>
    <property type="evidence" value="ECO:0007669"/>
    <property type="project" value="TreeGrafter"/>
</dbReference>
<sequence length="193" mass="20873">MNRAQLVHILAVRLGGERRAAAAVDAVLAEIQAAVARGDRVLLMGFGVFERRVRPARTVRNPRTGGVHRVPQAVVPVFRPGAGFRQSVRTGVAPARRGPTGRSNMEVALGHLGSAGYRLTSASLRNLAMIVDRGEQALAARRTAAIEARRNLVVLLDRAMHLAAERGRTTVDDRMLRAALRGLCPLPPWCRDG</sequence>
<evidence type="ECO:0000256" key="3">
    <source>
        <dbReference type="RuleBase" id="RU003939"/>
    </source>
</evidence>
<dbReference type="GO" id="GO:0003677">
    <property type="term" value="F:DNA binding"/>
    <property type="evidence" value="ECO:0007669"/>
    <property type="project" value="UniProtKB-KW"/>
</dbReference>
<dbReference type="PANTHER" id="PTHR33175:SF3">
    <property type="entry name" value="DNA-BINDING PROTEIN HU-BETA"/>
    <property type="match status" value="1"/>
</dbReference>
<dbReference type="InterPro" id="IPR010992">
    <property type="entry name" value="IHF-like_DNA-bd_dom_sf"/>
</dbReference>
<evidence type="ECO:0000313" key="4">
    <source>
        <dbReference type="EMBL" id="MBB5869124.1"/>
    </source>
</evidence>
<comment type="caution">
    <text evidence="4">The sequence shown here is derived from an EMBL/GenBank/DDBJ whole genome shotgun (WGS) entry which is preliminary data.</text>
</comment>
<dbReference type="SUPFAM" id="SSF47729">
    <property type="entry name" value="IHF-like DNA-binding proteins"/>
    <property type="match status" value="1"/>
</dbReference>
<gene>
    <name evidence="4" type="ORF">F4553_002503</name>
</gene>
<dbReference type="RefSeq" id="WP_184835537.1">
    <property type="nucleotide sequence ID" value="NZ_JACHMN010000002.1"/>
</dbReference>
<dbReference type="PRINTS" id="PR01727">
    <property type="entry name" value="DNABINDINGHU"/>
</dbReference>
<dbReference type="Pfam" id="PF00216">
    <property type="entry name" value="Bac_DNA_binding"/>
    <property type="match status" value="1"/>
</dbReference>
<name>A0A841BLF9_9ACTN</name>
<evidence type="ECO:0000256" key="2">
    <source>
        <dbReference type="ARBA" id="ARBA00023125"/>
    </source>
</evidence>
<evidence type="ECO:0000256" key="1">
    <source>
        <dbReference type="ARBA" id="ARBA00023067"/>
    </source>
</evidence>